<dbReference type="eggNOG" id="ENOG502Z8UW">
    <property type="taxonomic scope" value="Bacteria"/>
</dbReference>
<name>L7LCF7_9ACTN</name>
<keyword evidence="2" id="KW-1185">Reference proteome</keyword>
<organism evidence="1 2">
    <name type="scientific">Gordonia hirsuta DSM 44140 = NBRC 16056</name>
    <dbReference type="NCBI Taxonomy" id="1121927"/>
    <lineage>
        <taxon>Bacteria</taxon>
        <taxon>Bacillati</taxon>
        <taxon>Actinomycetota</taxon>
        <taxon>Actinomycetes</taxon>
        <taxon>Mycobacteriales</taxon>
        <taxon>Gordoniaceae</taxon>
        <taxon>Gordonia</taxon>
    </lineage>
</organism>
<sequence>MAQIFSSALARLLIDGALPLLDSRLAASTTPYTGSPAMIPHVESRARSMVHYGIFVPKLPEPYRYLNTMTLIGSTGTEIFDNDALVAPDARNTTTVLSTTAADDQYFYRAYDAATDCDFAADGSHLRWGGELTIDVAESRAHILGRYPDFSVELTSTITDQVSYFIRTPIYDHLSLLAPFEGTITDADGTTPVSGLGTFEYAHAITPQALTGRPFPGPLKLPADFFTYQIIELDERTQLLLTCVSVRGAVACLLVHIRVLGESTRVLDEVTFEVGEYADDLVDEWGRPMRMPAHMRWIARQDGREVLRLDAVPDSTWRFGHGRGYVGAYSYAGRFLDDDVTGSGYIEWVDTQRNPRRSWGR</sequence>
<reference evidence="1 2" key="1">
    <citation type="submission" date="2012-12" db="EMBL/GenBank/DDBJ databases">
        <title>Whole genome shotgun sequence of Gordonia hirsuta NBRC 16056.</title>
        <authorList>
            <person name="Isaki-Nakamura S."/>
            <person name="Hosoyama A."/>
            <person name="Tsuchikane K."/>
            <person name="Katsumata H."/>
            <person name="Baba S."/>
            <person name="Yamazaki S."/>
            <person name="Fujita N."/>
        </authorList>
    </citation>
    <scope>NUCLEOTIDE SEQUENCE [LARGE SCALE GENOMIC DNA]</scope>
    <source>
        <strain evidence="1 2">NBRC 16056</strain>
    </source>
</reference>
<protein>
    <submittedName>
        <fullName evidence="1">Uncharacterized protein</fullName>
    </submittedName>
</protein>
<gene>
    <name evidence="1" type="ORF">GOHSU_24_00120</name>
</gene>
<dbReference type="OrthoDB" id="6672593at2"/>
<dbReference type="InterPro" id="IPR046611">
    <property type="entry name" value="DUF6670"/>
</dbReference>
<evidence type="ECO:0000313" key="1">
    <source>
        <dbReference type="EMBL" id="GAC57723.1"/>
    </source>
</evidence>
<accession>L7LCF7</accession>
<dbReference type="Pfam" id="PF20375">
    <property type="entry name" value="DUF6670"/>
    <property type="match status" value="1"/>
</dbReference>
<dbReference type="Proteomes" id="UP000053405">
    <property type="component" value="Unassembled WGS sequence"/>
</dbReference>
<dbReference type="STRING" id="1121927.GOHSU_24_00120"/>
<proteinExistence type="predicted"/>
<dbReference type="RefSeq" id="WP_005940429.1">
    <property type="nucleotide sequence ID" value="NZ_ATVK01000051.1"/>
</dbReference>
<dbReference type="EMBL" id="BANT01000024">
    <property type="protein sequence ID" value="GAC57723.1"/>
    <property type="molecule type" value="Genomic_DNA"/>
</dbReference>
<evidence type="ECO:0000313" key="2">
    <source>
        <dbReference type="Proteomes" id="UP000053405"/>
    </source>
</evidence>
<comment type="caution">
    <text evidence="1">The sequence shown here is derived from an EMBL/GenBank/DDBJ whole genome shotgun (WGS) entry which is preliminary data.</text>
</comment>
<dbReference type="AlphaFoldDB" id="L7LCF7"/>